<evidence type="ECO:0000256" key="1">
    <source>
        <dbReference type="ARBA" id="ARBA00004651"/>
    </source>
</evidence>
<keyword evidence="9" id="KW-1185">Reference proteome</keyword>
<keyword evidence="3 6" id="KW-0812">Transmembrane</keyword>
<dbReference type="AlphaFoldDB" id="A0A502BP74"/>
<reference evidence="8 9" key="1">
    <citation type="journal article" date="2003" name="Int. J. Syst. Evol. Microbiol.">
        <title>Towards a standardized format for the description of a novel species (of an established genus): Ochrobactrum gallinifaecis sp. nov.</title>
        <authorList>
            <person name="Kampfer P."/>
            <person name="Buczolits S."/>
            <person name="Albrecht A."/>
            <person name="Busse H.J."/>
            <person name="Stackebrandt E."/>
        </authorList>
    </citation>
    <scope>NUCLEOTIDE SEQUENCE [LARGE SCALE GENOMIC DNA]</scope>
    <source>
        <strain evidence="8 9">ISO 196</strain>
    </source>
</reference>
<feature type="transmembrane region" description="Helical" evidence="6">
    <location>
        <begin position="273"/>
        <end position="301"/>
    </location>
</feature>
<dbReference type="EMBL" id="VEWJ01000005">
    <property type="protein sequence ID" value="TPF75451.1"/>
    <property type="molecule type" value="Genomic_DNA"/>
</dbReference>
<keyword evidence="5 6" id="KW-0472">Membrane</keyword>
<feature type="transmembrane region" description="Helical" evidence="6">
    <location>
        <begin position="249"/>
        <end position="267"/>
    </location>
</feature>
<dbReference type="GO" id="GO:0005886">
    <property type="term" value="C:plasma membrane"/>
    <property type="evidence" value="ECO:0007669"/>
    <property type="project" value="UniProtKB-SubCell"/>
</dbReference>
<dbReference type="PANTHER" id="PTHR35007:SF1">
    <property type="entry name" value="PILUS ASSEMBLY PROTEIN"/>
    <property type="match status" value="1"/>
</dbReference>
<dbReference type="OrthoDB" id="9803381at2"/>
<evidence type="ECO:0000313" key="9">
    <source>
        <dbReference type="Proteomes" id="UP000315388"/>
    </source>
</evidence>
<evidence type="ECO:0000259" key="7">
    <source>
        <dbReference type="Pfam" id="PF00482"/>
    </source>
</evidence>
<evidence type="ECO:0000256" key="5">
    <source>
        <dbReference type="ARBA" id="ARBA00023136"/>
    </source>
</evidence>
<feature type="transmembrane region" description="Helical" evidence="6">
    <location>
        <begin position="76"/>
        <end position="98"/>
    </location>
</feature>
<dbReference type="PANTHER" id="PTHR35007">
    <property type="entry name" value="INTEGRAL MEMBRANE PROTEIN-RELATED"/>
    <property type="match status" value="1"/>
</dbReference>
<dbReference type="InterPro" id="IPR042094">
    <property type="entry name" value="T2SS_GspF_sf"/>
</dbReference>
<keyword evidence="4 6" id="KW-1133">Transmembrane helix</keyword>
<dbReference type="InterPro" id="IPR018076">
    <property type="entry name" value="T2SS_GspF_dom"/>
</dbReference>
<evidence type="ECO:0000256" key="3">
    <source>
        <dbReference type="ARBA" id="ARBA00022692"/>
    </source>
</evidence>
<dbReference type="Gene3D" id="1.20.81.30">
    <property type="entry name" value="Type II secretion system (T2SS), domain F"/>
    <property type="match status" value="1"/>
</dbReference>
<evidence type="ECO:0000313" key="8">
    <source>
        <dbReference type="EMBL" id="TPF75451.1"/>
    </source>
</evidence>
<organism evidence="8 9">
    <name type="scientific">Brucella gallinifaecis</name>
    <dbReference type="NCBI Taxonomy" id="215590"/>
    <lineage>
        <taxon>Bacteria</taxon>
        <taxon>Pseudomonadati</taxon>
        <taxon>Pseudomonadota</taxon>
        <taxon>Alphaproteobacteria</taxon>
        <taxon>Hyphomicrobiales</taxon>
        <taxon>Brucellaceae</taxon>
        <taxon>Brucella/Ochrobactrum group</taxon>
        <taxon>Brucella</taxon>
    </lineage>
</organism>
<dbReference type="Proteomes" id="UP000315388">
    <property type="component" value="Unassembled WGS sequence"/>
</dbReference>
<gene>
    <name evidence="8" type="ORF">FHY56_09325</name>
</gene>
<dbReference type="Pfam" id="PF00482">
    <property type="entry name" value="T2SSF"/>
    <property type="match status" value="1"/>
</dbReference>
<name>A0A502BP74_9HYPH</name>
<protein>
    <submittedName>
        <fullName evidence="8">Type II secretion system F family protein</fullName>
    </submittedName>
</protein>
<proteinExistence type="predicted"/>
<comment type="caution">
    <text evidence="8">The sequence shown here is derived from an EMBL/GenBank/DDBJ whole genome shotgun (WGS) entry which is preliminary data.</text>
</comment>
<feature type="transmembrane region" description="Helical" evidence="6">
    <location>
        <begin position="104"/>
        <end position="126"/>
    </location>
</feature>
<feature type="transmembrane region" description="Helical" evidence="6">
    <location>
        <begin position="6"/>
        <end position="24"/>
    </location>
</feature>
<comment type="subcellular location">
    <subcellularLocation>
        <location evidence="1">Cell membrane</location>
        <topology evidence="1">Multi-pass membrane protein</topology>
    </subcellularLocation>
</comment>
<evidence type="ECO:0000256" key="6">
    <source>
        <dbReference type="SAM" id="Phobius"/>
    </source>
</evidence>
<evidence type="ECO:0000256" key="4">
    <source>
        <dbReference type="ARBA" id="ARBA00022989"/>
    </source>
</evidence>
<evidence type="ECO:0000256" key="2">
    <source>
        <dbReference type="ARBA" id="ARBA00022475"/>
    </source>
</evidence>
<feature type="domain" description="Type II secretion system protein GspF" evidence="7">
    <location>
        <begin position="141"/>
        <end position="266"/>
    </location>
</feature>
<sequence length="308" mass="34767">MSSIFYISLICLFSLIIIIFFADMRKKKHIRMHINNKLAIQNVFNAKDFSERYSDLKSKSIISNLRRLKERSGINISFNAYMLSFLFAGLCCFIFLLVYTGKTFLALILGSVIALLLPLIVLKYLCARRQRKFLANFPDAIDSVVRAIQSGLPLFDGFSLLSAEAEEPIKSEFSRIVELRKLGATVPEAVESLTHRIDAIETRLFSTVVKIQNQSGGSISESLSNISTVIRNRIRMREKVNALAAEAKASAYIIGSLPFFIIAAIYFSSPDYIILLFTTFTGNFVIYCSLAWMAIGIALMWKMINFEI</sequence>
<accession>A0A502BP74</accession>
<dbReference type="RefSeq" id="WP_140904889.1">
    <property type="nucleotide sequence ID" value="NZ_JBHTMD010000013.1"/>
</dbReference>
<keyword evidence="2" id="KW-1003">Cell membrane</keyword>